<evidence type="ECO:0000256" key="15">
    <source>
        <dbReference type="SAM" id="MobiDB-lite"/>
    </source>
</evidence>
<dbReference type="GO" id="GO:0006269">
    <property type="term" value="P:DNA replication, synthesis of primer"/>
    <property type="evidence" value="ECO:0007669"/>
    <property type="project" value="UniProtKB-UniRule"/>
</dbReference>
<evidence type="ECO:0000256" key="7">
    <source>
        <dbReference type="ARBA" id="ARBA00022771"/>
    </source>
</evidence>
<evidence type="ECO:0000256" key="11">
    <source>
        <dbReference type="ARBA" id="ARBA00023163"/>
    </source>
</evidence>
<dbReference type="PANTHER" id="PTHR30313:SF2">
    <property type="entry name" value="DNA PRIMASE"/>
    <property type="match status" value="1"/>
</dbReference>
<evidence type="ECO:0000256" key="4">
    <source>
        <dbReference type="ARBA" id="ARBA00022695"/>
    </source>
</evidence>
<dbReference type="GO" id="GO:0000428">
    <property type="term" value="C:DNA-directed RNA polymerase complex"/>
    <property type="evidence" value="ECO:0007669"/>
    <property type="project" value="UniProtKB-KW"/>
</dbReference>
<dbReference type="Pfam" id="PF01807">
    <property type="entry name" value="Zn_ribbon_DnaG"/>
    <property type="match status" value="1"/>
</dbReference>
<feature type="region of interest" description="Disordered" evidence="15">
    <location>
        <begin position="433"/>
        <end position="452"/>
    </location>
</feature>
<keyword evidence="9" id="KW-0460">Magnesium</keyword>
<dbReference type="Proteomes" id="UP001198220">
    <property type="component" value="Unassembled WGS sequence"/>
</dbReference>
<evidence type="ECO:0000256" key="10">
    <source>
        <dbReference type="ARBA" id="ARBA00023125"/>
    </source>
</evidence>
<dbReference type="NCBIfam" id="TIGR01391">
    <property type="entry name" value="dnaG"/>
    <property type="match status" value="1"/>
</dbReference>
<comment type="domain">
    <text evidence="12">Contains an N-terminal zinc-binding domain, a central core domain that contains the primase activity, and a C-terminal DnaB-binding domain.</text>
</comment>
<dbReference type="InterPro" id="IPR016136">
    <property type="entry name" value="DNA_helicase_N/primase_C"/>
</dbReference>
<keyword evidence="6 12" id="KW-0479">Metal-binding</keyword>
<dbReference type="InterPro" id="IPR002694">
    <property type="entry name" value="Znf_CHC2"/>
</dbReference>
<feature type="domain" description="Toprim" evidence="16">
    <location>
        <begin position="256"/>
        <end position="337"/>
    </location>
</feature>
<dbReference type="GO" id="GO:0008270">
    <property type="term" value="F:zinc ion binding"/>
    <property type="evidence" value="ECO:0007669"/>
    <property type="project" value="UniProtKB-UniRule"/>
</dbReference>
<dbReference type="FunFam" id="3.90.980.10:FF:000001">
    <property type="entry name" value="DNA primase"/>
    <property type="match status" value="1"/>
</dbReference>
<dbReference type="Gene3D" id="3.90.580.10">
    <property type="entry name" value="Zinc finger, CHC2-type domain"/>
    <property type="match status" value="1"/>
</dbReference>
<keyword evidence="3 12" id="KW-0808">Transferase</keyword>
<gene>
    <name evidence="12 17" type="primary">dnaG</name>
    <name evidence="17" type="ORF">LKD36_00230</name>
</gene>
<evidence type="ECO:0000256" key="14">
    <source>
        <dbReference type="PIRSR" id="PIRSR002811-1"/>
    </source>
</evidence>
<name>A0AAE3A622_9FIRM</name>
<keyword evidence="18" id="KW-1185">Reference proteome</keyword>
<keyword evidence="2 12" id="KW-0639">Primosome</keyword>
<feature type="zinc finger region" description="CHC2-type" evidence="12 14">
    <location>
        <begin position="39"/>
        <end position="63"/>
    </location>
</feature>
<dbReference type="Pfam" id="PF08275">
    <property type="entry name" value="DNAG_N"/>
    <property type="match status" value="1"/>
</dbReference>
<comment type="function">
    <text evidence="12 13">RNA polymerase that catalyzes the synthesis of short RNA molecules used as primers for DNA polymerase during DNA replication.</text>
</comment>
<dbReference type="InterPro" id="IPR050219">
    <property type="entry name" value="DnaG_primase"/>
</dbReference>
<keyword evidence="1 12" id="KW-0240">DNA-directed RNA polymerase</keyword>
<evidence type="ECO:0000256" key="6">
    <source>
        <dbReference type="ARBA" id="ARBA00022723"/>
    </source>
</evidence>
<dbReference type="InterPro" id="IPR006295">
    <property type="entry name" value="DNA_primase_DnaG"/>
</dbReference>
<dbReference type="EMBL" id="JAJEPS010000001">
    <property type="protein sequence ID" value="MCC2124600.1"/>
    <property type="molecule type" value="Genomic_DNA"/>
</dbReference>
<dbReference type="HAMAP" id="MF_00974">
    <property type="entry name" value="DNA_primase_DnaG"/>
    <property type="match status" value="1"/>
</dbReference>
<keyword evidence="8 12" id="KW-0862">Zinc</keyword>
<evidence type="ECO:0000256" key="13">
    <source>
        <dbReference type="PIRNR" id="PIRNR002811"/>
    </source>
</evidence>
<dbReference type="InterPro" id="IPR006171">
    <property type="entry name" value="TOPRIM_dom"/>
</dbReference>
<dbReference type="InterPro" id="IPR034151">
    <property type="entry name" value="TOPRIM_DnaG_bac"/>
</dbReference>
<dbReference type="GO" id="GO:1990077">
    <property type="term" value="C:primosome complex"/>
    <property type="evidence" value="ECO:0007669"/>
    <property type="project" value="UniProtKB-KW"/>
</dbReference>
<organism evidence="17 18">
    <name type="scientific">Hominiventricola filiformis</name>
    <dbReference type="NCBI Taxonomy" id="2885352"/>
    <lineage>
        <taxon>Bacteria</taxon>
        <taxon>Bacillati</taxon>
        <taxon>Bacillota</taxon>
        <taxon>Clostridia</taxon>
        <taxon>Lachnospirales</taxon>
        <taxon>Lachnospiraceae</taxon>
        <taxon>Hominiventricola</taxon>
    </lineage>
</organism>
<keyword evidence="10 12" id="KW-0238">DNA-binding</keyword>
<dbReference type="EC" id="2.7.7.101" evidence="12"/>
<sequence>MSFYSQELVEEIRSRSDIVDVINSYVRLQRKGSNYVGVCPFHNDHSPSMSVNQPRQMYRCFSCGAGGDVFKFVMDYENLTFPEALKVLADRAGIELPERNVSREEREQEDLKSRILEVNKVAASYYYYLLRKPEGKLGLDYLLGRQLSMETLQKFGLGYSGKTGHELYRYLKNKGYSDALLKESGLMQVDEKHGMYDKFWNRVMFPIMDSRGKVIGFGGRVMGDGKPKYLNSPETRVFDKSRNLYGLHLARTSRKPNIILCEGYMDVIAMHQAGFNQAVASLGTAFTQQQSTILKRYTDEVLLTYDSDEAGIKAALRAIPILKDAGIRAKVINMEPYKDPDEFIKALGSEAFQKRIDEAESSFFFELRVLQRKYDFREPESKTAFFREVAKKLLEFEPGIERNNYTEAVASRYHLTYEQLQRMVSQTGEQLGGMTKVASPAPPPGRKRPEEGGLKSQKLLITWMCSGEKIFRSIAKYVEPEEFTDPLCRKVAELLTEQLKEGRLNPPSLFQYFTEEEEQQKVAAMCNDTIPDLSGREAEEKALQETIRRVKQNSIAWQTEHLDPGDMDALQKLIRRRRDIEKLHISLD</sequence>
<dbReference type="PIRSF" id="PIRSF002811">
    <property type="entry name" value="DnaG"/>
    <property type="match status" value="1"/>
</dbReference>
<dbReference type="GO" id="GO:0003677">
    <property type="term" value="F:DNA binding"/>
    <property type="evidence" value="ECO:0007669"/>
    <property type="project" value="UniProtKB-KW"/>
</dbReference>
<keyword evidence="4 12" id="KW-0548">Nucleotidyltransferase</keyword>
<evidence type="ECO:0000256" key="8">
    <source>
        <dbReference type="ARBA" id="ARBA00022833"/>
    </source>
</evidence>
<keyword evidence="7 12" id="KW-0863">Zinc-finger</keyword>
<comment type="caution">
    <text evidence="17">The sequence shown here is derived from an EMBL/GenBank/DDBJ whole genome shotgun (WGS) entry which is preliminary data.</text>
</comment>
<evidence type="ECO:0000256" key="12">
    <source>
        <dbReference type="HAMAP-Rule" id="MF_00974"/>
    </source>
</evidence>
<proteinExistence type="inferred from homology"/>
<evidence type="ECO:0000256" key="1">
    <source>
        <dbReference type="ARBA" id="ARBA00022478"/>
    </source>
</evidence>
<dbReference type="Pfam" id="PF13155">
    <property type="entry name" value="Toprim_2"/>
    <property type="match status" value="1"/>
</dbReference>
<comment type="cofactor">
    <cofactor evidence="12 13 14">
        <name>Zn(2+)</name>
        <dbReference type="ChEBI" id="CHEBI:29105"/>
    </cofactor>
    <text evidence="12 13 14">Binds 1 zinc ion per monomer.</text>
</comment>
<accession>A0AAE3A622</accession>
<dbReference type="SUPFAM" id="SSF57783">
    <property type="entry name" value="Zinc beta-ribbon"/>
    <property type="match status" value="1"/>
</dbReference>
<keyword evidence="5 12" id="KW-0235">DNA replication</keyword>
<dbReference type="Gene3D" id="3.90.980.10">
    <property type="entry name" value="DNA primase, catalytic core, N-terminal domain"/>
    <property type="match status" value="1"/>
</dbReference>
<protein>
    <recommendedName>
        <fullName evidence="12 13">DNA primase</fullName>
        <ecNumber evidence="12">2.7.7.101</ecNumber>
    </recommendedName>
</protein>
<dbReference type="InterPro" id="IPR030846">
    <property type="entry name" value="DnaG_bac"/>
</dbReference>
<dbReference type="PROSITE" id="PS50880">
    <property type="entry name" value="TOPRIM"/>
    <property type="match status" value="1"/>
</dbReference>
<comment type="catalytic activity">
    <reaction evidence="12">
        <text>ssDNA + n NTP = ssDNA/pppN(pN)n-1 hybrid + (n-1) diphosphate.</text>
        <dbReference type="EC" id="2.7.7.101"/>
    </reaction>
</comment>
<evidence type="ECO:0000313" key="17">
    <source>
        <dbReference type="EMBL" id="MCC2124600.1"/>
    </source>
</evidence>
<evidence type="ECO:0000259" key="16">
    <source>
        <dbReference type="PROSITE" id="PS50880"/>
    </source>
</evidence>
<dbReference type="RefSeq" id="WP_118769157.1">
    <property type="nucleotide sequence ID" value="NZ_JAJEPS010000001.1"/>
</dbReference>
<dbReference type="Gene3D" id="1.10.860.10">
    <property type="entry name" value="DNAb Helicase, Chain A"/>
    <property type="match status" value="1"/>
</dbReference>
<dbReference type="InterPro" id="IPR013264">
    <property type="entry name" value="DNAG_N"/>
</dbReference>
<dbReference type="PANTHER" id="PTHR30313">
    <property type="entry name" value="DNA PRIMASE"/>
    <property type="match status" value="1"/>
</dbReference>
<evidence type="ECO:0000256" key="9">
    <source>
        <dbReference type="ARBA" id="ARBA00022842"/>
    </source>
</evidence>
<comment type="similarity">
    <text evidence="12 13">Belongs to the DnaG primase family.</text>
</comment>
<keyword evidence="11 12" id="KW-0804">Transcription</keyword>
<dbReference type="CDD" id="cd03364">
    <property type="entry name" value="TOPRIM_DnaG_primases"/>
    <property type="match status" value="1"/>
</dbReference>
<dbReference type="SMART" id="SM00493">
    <property type="entry name" value="TOPRIM"/>
    <property type="match status" value="1"/>
</dbReference>
<dbReference type="InterPro" id="IPR036977">
    <property type="entry name" value="DNA_primase_Znf_CHC2"/>
</dbReference>
<dbReference type="SMART" id="SM00400">
    <property type="entry name" value="ZnF_CHCC"/>
    <property type="match status" value="1"/>
</dbReference>
<evidence type="ECO:0000256" key="3">
    <source>
        <dbReference type="ARBA" id="ARBA00022679"/>
    </source>
</evidence>
<dbReference type="GO" id="GO:0003899">
    <property type="term" value="F:DNA-directed RNA polymerase activity"/>
    <property type="evidence" value="ECO:0007669"/>
    <property type="project" value="UniProtKB-UniRule"/>
</dbReference>
<dbReference type="SUPFAM" id="SSF56731">
    <property type="entry name" value="DNA primase core"/>
    <property type="match status" value="1"/>
</dbReference>
<dbReference type="Gene3D" id="3.40.1360.10">
    <property type="match status" value="1"/>
</dbReference>
<dbReference type="FunFam" id="3.90.580.10:FF:000001">
    <property type="entry name" value="DNA primase"/>
    <property type="match status" value="1"/>
</dbReference>
<dbReference type="FunFam" id="3.40.1360.10:FF:000002">
    <property type="entry name" value="DNA primase"/>
    <property type="match status" value="1"/>
</dbReference>
<evidence type="ECO:0000256" key="2">
    <source>
        <dbReference type="ARBA" id="ARBA00022515"/>
    </source>
</evidence>
<evidence type="ECO:0000313" key="18">
    <source>
        <dbReference type="Proteomes" id="UP001198220"/>
    </source>
</evidence>
<dbReference type="InterPro" id="IPR037068">
    <property type="entry name" value="DNA_primase_core_N_sf"/>
</dbReference>
<evidence type="ECO:0000256" key="5">
    <source>
        <dbReference type="ARBA" id="ARBA00022705"/>
    </source>
</evidence>
<reference evidence="17 18" key="1">
    <citation type="submission" date="2021-10" db="EMBL/GenBank/DDBJ databases">
        <title>Anaerobic single-cell dispensing facilitates the cultivation of human gut bacteria.</title>
        <authorList>
            <person name="Afrizal A."/>
        </authorList>
    </citation>
    <scope>NUCLEOTIDE SEQUENCE [LARGE SCALE GENOMIC DNA]</scope>
    <source>
        <strain evidence="17 18">CLA-AA-H276</strain>
    </source>
</reference>
<comment type="subunit">
    <text evidence="12">Monomer. Interacts with DnaB.</text>
</comment>
<dbReference type="GO" id="GO:0005737">
    <property type="term" value="C:cytoplasm"/>
    <property type="evidence" value="ECO:0007669"/>
    <property type="project" value="TreeGrafter"/>
</dbReference>
<dbReference type="AlphaFoldDB" id="A0AAE3A622"/>